<evidence type="ECO:0000256" key="19">
    <source>
        <dbReference type="ARBA" id="ARBA00045962"/>
    </source>
</evidence>
<dbReference type="InterPro" id="IPR048540">
    <property type="entry name" value="Rrn7_cyclin_N"/>
</dbReference>
<dbReference type="InterPro" id="IPR011332">
    <property type="entry name" value="Ribosomal_zn-bd"/>
</dbReference>
<evidence type="ECO:0000256" key="16">
    <source>
        <dbReference type="ARBA" id="ARBA00023242"/>
    </source>
</evidence>
<dbReference type="RefSeq" id="XP_062722412.1">
    <property type="nucleotide sequence ID" value="XM_062866194.1"/>
</dbReference>
<keyword evidence="11" id="KW-0862">Zinc</keyword>
<dbReference type="Pfam" id="PF00240">
    <property type="entry name" value="ubiquitin"/>
    <property type="match status" value="1"/>
</dbReference>
<dbReference type="GO" id="GO:0070860">
    <property type="term" value="C:RNA polymerase I core factor complex"/>
    <property type="evidence" value="ECO:0007669"/>
    <property type="project" value="InterPro"/>
</dbReference>
<dbReference type="InterPro" id="IPR000626">
    <property type="entry name" value="Ubiquitin-like_dom"/>
</dbReference>
<feature type="compositionally biased region" description="Gly residues" evidence="20">
    <location>
        <begin position="143"/>
        <end position="164"/>
    </location>
</feature>
<evidence type="ECO:0000256" key="15">
    <source>
        <dbReference type="ARBA" id="ARBA00023163"/>
    </source>
</evidence>
<dbReference type="GO" id="GO:0000055">
    <property type="term" value="P:ribosomal large subunit export from nucleus"/>
    <property type="evidence" value="ECO:0007669"/>
    <property type="project" value="UniProtKB-ARBA"/>
</dbReference>
<keyword evidence="7" id="KW-0963">Cytoplasm</keyword>
<name>A0AAJ0M2I9_9PEZI</name>
<dbReference type="PANTHER" id="PTHR31576">
    <property type="entry name" value="TATA BOX-BINDING PROTEIN-ASSOCIATED FACTOR RNA POLYMERASE I SUBUNIT B"/>
    <property type="match status" value="1"/>
</dbReference>
<dbReference type="GO" id="GO:1990904">
    <property type="term" value="C:ribonucleoprotein complex"/>
    <property type="evidence" value="ECO:0007669"/>
    <property type="project" value="UniProtKB-KW"/>
</dbReference>
<evidence type="ECO:0000256" key="11">
    <source>
        <dbReference type="ARBA" id="ARBA00022833"/>
    </source>
</evidence>
<evidence type="ECO:0000256" key="7">
    <source>
        <dbReference type="ARBA" id="ARBA00022490"/>
    </source>
</evidence>
<dbReference type="Pfam" id="PF20645">
    <property type="entry name" value="Rrn7_cyclin_C"/>
    <property type="match status" value="1"/>
</dbReference>
<comment type="similarity">
    <text evidence="4">Belongs to the RRN7/TAF1B family.</text>
</comment>
<comment type="function">
    <text evidence="19">Component of the ribosome, a large ribonucleoprotein complex responsible for the synthesis of proteins in the cell. The small ribosomal subunit (SSU) binds messenger RNAs (mRNAs) and translates the encoded message by selecting cognate aminoacyl-transfer RNA (tRNA) molecules. The large subunit (LSU) contains the ribosomal catalytic site termed the peptidyl transferase center (PTC), which catalyzes the formation of peptide bonds, thereby polymerizing the amino acids delivered by tRNAs into a polypeptide chain. The nascent polypeptides leave the ribosome through a tunnel in the LSU and interact with protein factors that function in enzymatic processing, targeting, and the membrane insertion of nascent chains at the exit of the ribosomal tunnel. eL40 is essential for translation of a subset of cellular transcripts, including stress response transcripts, such as DDR2.</text>
</comment>
<keyword evidence="16" id="KW-0539">Nucleus</keyword>
<evidence type="ECO:0000256" key="9">
    <source>
        <dbReference type="ARBA" id="ARBA00022723"/>
    </source>
</evidence>
<evidence type="ECO:0000256" key="6">
    <source>
        <dbReference type="ARBA" id="ARBA00010570"/>
    </source>
</evidence>
<comment type="similarity">
    <text evidence="5">In the N-terminal section; belongs to the ubiquitin family.</text>
</comment>
<evidence type="ECO:0000256" key="4">
    <source>
        <dbReference type="ARBA" id="ARBA00006899"/>
    </source>
</evidence>
<evidence type="ECO:0000256" key="10">
    <source>
        <dbReference type="ARBA" id="ARBA00022771"/>
    </source>
</evidence>
<comment type="function">
    <text evidence="1">Component of the 60S subunit of the ribosome.</text>
</comment>
<dbReference type="PANTHER" id="PTHR31576:SF2">
    <property type="entry name" value="TATA BOX-BINDING PROTEIN-ASSOCIATED FACTOR RNA POLYMERASE I SUBUNIT B"/>
    <property type="match status" value="1"/>
</dbReference>
<evidence type="ECO:0000256" key="3">
    <source>
        <dbReference type="ARBA" id="ARBA00004604"/>
    </source>
</evidence>
<evidence type="ECO:0000256" key="14">
    <source>
        <dbReference type="ARBA" id="ARBA00023125"/>
    </source>
</evidence>
<dbReference type="InterPro" id="IPR033599">
    <property type="entry name" value="TAF1B/Rrn7"/>
</dbReference>
<dbReference type="FunFam" id="3.10.20.90:FF:000014">
    <property type="entry name" value="Ubiquitin-60S ribosomal L40 fusion"/>
    <property type="match status" value="1"/>
</dbReference>
<accession>A0AAJ0M2I9</accession>
<dbReference type="FunFam" id="4.10.1060.50:FF:000001">
    <property type="entry name" value="ubiquitin-60S ribosomal protein L40"/>
    <property type="match status" value="1"/>
</dbReference>
<dbReference type="AlphaFoldDB" id="A0AAJ0M2I9"/>
<dbReference type="InterPro" id="IPR048538">
    <property type="entry name" value="Rrn7_cyclin_C"/>
</dbReference>
<dbReference type="InterPro" id="IPR021752">
    <property type="entry name" value="TF_Rrn7_Zf"/>
</dbReference>
<keyword evidence="15" id="KW-0804">Transcription</keyword>
<keyword evidence="14" id="KW-0238">DNA-binding</keyword>
<keyword evidence="13" id="KW-0805">Transcription regulation</keyword>
<dbReference type="Pfam" id="PF20644">
    <property type="entry name" value="Rrn7_cyclin_N"/>
    <property type="match status" value="1"/>
</dbReference>
<evidence type="ECO:0000256" key="20">
    <source>
        <dbReference type="SAM" id="MobiDB-lite"/>
    </source>
</evidence>
<feature type="domain" description="Ubiquitin-like" evidence="21">
    <location>
        <begin position="598"/>
        <end position="673"/>
    </location>
</feature>
<dbReference type="InterPro" id="IPR029071">
    <property type="entry name" value="Ubiquitin-like_domsf"/>
</dbReference>
<dbReference type="GO" id="GO:0016567">
    <property type="term" value="P:protein ubiquitination"/>
    <property type="evidence" value="ECO:0007669"/>
    <property type="project" value="UniProtKB-ARBA"/>
</dbReference>
<proteinExistence type="inferred from homology"/>
<comment type="subunit">
    <text evidence="18">Part of the 60S ribosomal subunit.</text>
</comment>
<evidence type="ECO:0000256" key="13">
    <source>
        <dbReference type="ARBA" id="ARBA00023015"/>
    </source>
</evidence>
<keyword evidence="12 22" id="KW-0689">Ribosomal protein</keyword>
<keyword evidence="9" id="KW-0479">Metal-binding</keyword>
<evidence type="ECO:0000256" key="12">
    <source>
        <dbReference type="ARBA" id="ARBA00022980"/>
    </source>
</evidence>
<feature type="compositionally biased region" description="Low complexity" evidence="20">
    <location>
        <begin position="170"/>
        <end position="181"/>
    </location>
</feature>
<comment type="subcellular location">
    <subcellularLocation>
        <location evidence="2">Cytoplasm</location>
    </subcellularLocation>
    <subcellularLocation>
        <location evidence="3">Nucleus</location>
        <location evidence="3">Nucleolus</location>
    </subcellularLocation>
</comment>
<dbReference type="GO" id="GO:0005840">
    <property type="term" value="C:ribosome"/>
    <property type="evidence" value="ECO:0007669"/>
    <property type="project" value="UniProtKB-KW"/>
</dbReference>
<evidence type="ECO:0000256" key="2">
    <source>
        <dbReference type="ARBA" id="ARBA00004496"/>
    </source>
</evidence>
<keyword evidence="17" id="KW-0687">Ribonucleoprotein</keyword>
<dbReference type="Proteomes" id="UP001273166">
    <property type="component" value="Unassembled WGS sequence"/>
</dbReference>
<dbReference type="InterPro" id="IPR019954">
    <property type="entry name" value="Ubiquitin_CS"/>
</dbReference>
<dbReference type="GO" id="GO:0006412">
    <property type="term" value="P:translation"/>
    <property type="evidence" value="ECO:0007669"/>
    <property type="project" value="InterPro"/>
</dbReference>
<evidence type="ECO:0000256" key="18">
    <source>
        <dbReference type="ARBA" id="ARBA00035124"/>
    </source>
</evidence>
<evidence type="ECO:0000256" key="8">
    <source>
        <dbReference type="ARBA" id="ARBA00022499"/>
    </source>
</evidence>
<comment type="caution">
    <text evidence="22">The sequence shown here is derived from an EMBL/GenBank/DDBJ whole genome shotgun (WGS) entry which is preliminary data.</text>
</comment>
<dbReference type="CDD" id="cd01803">
    <property type="entry name" value="Ubl_ubiquitin"/>
    <property type="match status" value="1"/>
</dbReference>
<dbReference type="EMBL" id="JAUDZG010000003">
    <property type="protein sequence ID" value="KAK3306632.1"/>
    <property type="molecule type" value="Genomic_DNA"/>
</dbReference>
<comment type="similarity">
    <text evidence="6">In the C-terminal section; belongs to the eukaryotic ribosomal protein eL40 family.</text>
</comment>
<dbReference type="GeneID" id="87885023"/>
<feature type="region of interest" description="Disordered" evidence="20">
    <location>
        <begin position="127"/>
        <end position="191"/>
    </location>
</feature>
<dbReference type="Pfam" id="PF11781">
    <property type="entry name" value="Zn_ribbon_RRN7"/>
    <property type="match status" value="1"/>
</dbReference>
<dbReference type="GO" id="GO:0003735">
    <property type="term" value="F:structural constituent of ribosome"/>
    <property type="evidence" value="ECO:0007669"/>
    <property type="project" value="InterPro"/>
</dbReference>
<evidence type="ECO:0000256" key="1">
    <source>
        <dbReference type="ARBA" id="ARBA00002241"/>
    </source>
</evidence>
<evidence type="ECO:0000313" key="23">
    <source>
        <dbReference type="Proteomes" id="UP001273166"/>
    </source>
</evidence>
<dbReference type="SUPFAM" id="SSF57829">
    <property type="entry name" value="Zn-binding ribosomal proteins"/>
    <property type="match status" value="1"/>
</dbReference>
<gene>
    <name evidence="22" type="ORF">B0T15DRAFT_483939</name>
</gene>
<dbReference type="InterPro" id="IPR038587">
    <property type="entry name" value="Ribosomal_eL40_sf"/>
</dbReference>
<evidence type="ECO:0000313" key="22">
    <source>
        <dbReference type="EMBL" id="KAK3306632.1"/>
    </source>
</evidence>
<dbReference type="PROSITE" id="PS00299">
    <property type="entry name" value="UBIQUITIN_1"/>
    <property type="match status" value="1"/>
</dbReference>
<dbReference type="GO" id="GO:0008270">
    <property type="term" value="F:zinc ion binding"/>
    <property type="evidence" value="ECO:0007669"/>
    <property type="project" value="UniProtKB-KW"/>
</dbReference>
<dbReference type="Pfam" id="PF01020">
    <property type="entry name" value="Ribosomal_L40e"/>
    <property type="match status" value="1"/>
</dbReference>
<dbReference type="Gene3D" id="4.10.1060.50">
    <property type="match status" value="1"/>
</dbReference>
<dbReference type="GO" id="GO:0042790">
    <property type="term" value="P:nucleolar large rRNA transcription by RNA polymerase I"/>
    <property type="evidence" value="ECO:0007669"/>
    <property type="project" value="TreeGrafter"/>
</dbReference>
<dbReference type="InterPro" id="IPR001975">
    <property type="entry name" value="Ribosomal_eL40_dom"/>
</dbReference>
<keyword evidence="8" id="KW-1017">Isopeptide bond</keyword>
<sequence>MAPRRHHRFPRGETCSECPARRWYLENGLRFCENGHQVEGYVQFDVDEDDNFGKTGHTARKKREARQKVRKHLTGNAARELYLECLQLLLRKQVLWLVRRKGFHPELEAVCRDLWCLRVRDFPGLAKGAKNGKPRDGDRRKSGGAGGVGEGEGDGDGQGRGSSGGLMMFSSQSQPEETSQSEAEESVPGWTRKSRSWAGEIWPLPGPMDTLALVYLGCVLRQEPVRIGDVFRWAKNNQIPFLGAIDYVRKEWRDRLPGWAHNTLLTRYVRFNGGELHRAVMDLMLGYKENHGLLFPAIPAPPLLFLYIRDLALPPEVYSFAKRACLLLGLGFSFPTRGAKAKRHPLLDMPEVLLVAALVVATKHLYPLDGVERFPQDVSDPLCLKMDWTAWESEFPKNSKEKKPGILQYEHMDPQEIWSMGYEEINVMLSWFQEAQLEKHQTDEAEVDRLFPLNSVQPLPEIPEPSQEEIEERIKRVGSAMRSVSPRPDTGDTAEKVKRLGSDYQCYKEVNELEGSVKKFYEVVAELAGLTVPELVRAVYSLELMLRDWQLKEKRRLKEKEDDHPIPPVAADSNPHQNLLWSCELSVNHQQHIHENRSRIFVKTLTGKTITLEVESSDTIDNVKSKIQDKEGIPPDQQRLIFAGKQLEDGRTLSDYNIQKESTLHLVLRLRGGIIEPSLKALASKFNCDKMICRKCYARLPPRATNCRKRKCGHTNQLRPKKKLK</sequence>
<evidence type="ECO:0000256" key="17">
    <source>
        <dbReference type="ARBA" id="ARBA00023274"/>
    </source>
</evidence>
<protein>
    <submittedName>
        <fullName evidence="22">Ribosomal protein</fullName>
    </submittedName>
</protein>
<dbReference type="SMART" id="SM01377">
    <property type="entry name" value="Ribosomal_L40e"/>
    <property type="match status" value="1"/>
</dbReference>
<evidence type="ECO:0000259" key="21">
    <source>
        <dbReference type="PROSITE" id="PS50053"/>
    </source>
</evidence>
<organism evidence="22 23">
    <name type="scientific">Chaetomium strumarium</name>
    <dbReference type="NCBI Taxonomy" id="1170767"/>
    <lineage>
        <taxon>Eukaryota</taxon>
        <taxon>Fungi</taxon>
        <taxon>Dikarya</taxon>
        <taxon>Ascomycota</taxon>
        <taxon>Pezizomycotina</taxon>
        <taxon>Sordariomycetes</taxon>
        <taxon>Sordariomycetidae</taxon>
        <taxon>Sordariales</taxon>
        <taxon>Chaetomiaceae</taxon>
        <taxon>Chaetomium</taxon>
    </lineage>
</organism>
<dbReference type="PROSITE" id="PS50053">
    <property type="entry name" value="UBIQUITIN_2"/>
    <property type="match status" value="1"/>
</dbReference>
<reference evidence="22" key="2">
    <citation type="submission" date="2023-06" db="EMBL/GenBank/DDBJ databases">
        <authorList>
            <consortium name="Lawrence Berkeley National Laboratory"/>
            <person name="Mondo S.J."/>
            <person name="Hensen N."/>
            <person name="Bonometti L."/>
            <person name="Westerberg I."/>
            <person name="Brannstrom I.O."/>
            <person name="Guillou S."/>
            <person name="Cros-Aarteil S."/>
            <person name="Calhoun S."/>
            <person name="Haridas S."/>
            <person name="Kuo A."/>
            <person name="Pangilinan J."/>
            <person name="Riley R."/>
            <person name="Labutti K."/>
            <person name="Andreopoulos B."/>
            <person name="Lipzen A."/>
            <person name="Chen C."/>
            <person name="Yanf M."/>
            <person name="Daum C."/>
            <person name="Ng V."/>
            <person name="Clum A."/>
            <person name="Steindorff A."/>
            <person name="Ohm R."/>
            <person name="Martin F."/>
            <person name="Silar P."/>
            <person name="Natvig D."/>
            <person name="Lalanne C."/>
            <person name="Gautier V."/>
            <person name="Ament-Velasquez S.L."/>
            <person name="Kruys A."/>
            <person name="Hutchinson M.I."/>
            <person name="Powell A.J."/>
            <person name="Barry K."/>
            <person name="Miller A.N."/>
            <person name="Grigoriev I.V."/>
            <person name="Debuchy R."/>
            <person name="Gladieux P."/>
            <person name="Thoren M.H."/>
            <person name="Johannesson H."/>
        </authorList>
    </citation>
    <scope>NUCLEOTIDE SEQUENCE</scope>
    <source>
        <strain evidence="22">CBS 333.67</strain>
    </source>
</reference>
<keyword evidence="23" id="KW-1185">Reference proteome</keyword>
<dbReference type="PRINTS" id="PR00348">
    <property type="entry name" value="UBIQUITIN"/>
</dbReference>
<dbReference type="SMART" id="SM00213">
    <property type="entry name" value="UBQ"/>
    <property type="match status" value="1"/>
</dbReference>
<reference evidence="22" key="1">
    <citation type="journal article" date="2023" name="Mol. Phylogenet. Evol.">
        <title>Genome-scale phylogeny and comparative genomics of the fungal order Sordariales.</title>
        <authorList>
            <person name="Hensen N."/>
            <person name="Bonometti L."/>
            <person name="Westerberg I."/>
            <person name="Brannstrom I.O."/>
            <person name="Guillou S."/>
            <person name="Cros-Aarteil S."/>
            <person name="Calhoun S."/>
            <person name="Haridas S."/>
            <person name="Kuo A."/>
            <person name="Mondo S."/>
            <person name="Pangilinan J."/>
            <person name="Riley R."/>
            <person name="LaButti K."/>
            <person name="Andreopoulos B."/>
            <person name="Lipzen A."/>
            <person name="Chen C."/>
            <person name="Yan M."/>
            <person name="Daum C."/>
            <person name="Ng V."/>
            <person name="Clum A."/>
            <person name="Steindorff A."/>
            <person name="Ohm R.A."/>
            <person name="Martin F."/>
            <person name="Silar P."/>
            <person name="Natvig D.O."/>
            <person name="Lalanne C."/>
            <person name="Gautier V."/>
            <person name="Ament-Velasquez S.L."/>
            <person name="Kruys A."/>
            <person name="Hutchinson M.I."/>
            <person name="Powell A.J."/>
            <person name="Barry K."/>
            <person name="Miller A.N."/>
            <person name="Grigoriev I.V."/>
            <person name="Debuchy R."/>
            <person name="Gladieux P."/>
            <person name="Hiltunen Thoren M."/>
            <person name="Johannesson H."/>
        </authorList>
    </citation>
    <scope>NUCLEOTIDE SEQUENCE</scope>
    <source>
        <strain evidence="22">CBS 333.67</strain>
    </source>
</reference>
<dbReference type="GO" id="GO:0001164">
    <property type="term" value="F:RNA polymerase I core promoter sequence-specific DNA binding"/>
    <property type="evidence" value="ECO:0007669"/>
    <property type="project" value="InterPro"/>
</dbReference>
<keyword evidence="10" id="KW-0863">Zinc-finger</keyword>
<dbReference type="GO" id="GO:0005737">
    <property type="term" value="C:cytoplasm"/>
    <property type="evidence" value="ECO:0007669"/>
    <property type="project" value="UniProtKB-SubCell"/>
</dbReference>
<evidence type="ECO:0000256" key="5">
    <source>
        <dbReference type="ARBA" id="ARBA00008373"/>
    </source>
</evidence>
<dbReference type="Gene3D" id="3.10.20.90">
    <property type="entry name" value="Phosphatidylinositol 3-kinase Catalytic Subunit, Chain A, domain 1"/>
    <property type="match status" value="1"/>
</dbReference>
<dbReference type="InterPro" id="IPR019956">
    <property type="entry name" value="Ubiquitin_dom"/>
</dbReference>
<dbReference type="SUPFAM" id="SSF54236">
    <property type="entry name" value="Ubiquitin-like"/>
    <property type="match status" value="1"/>
</dbReference>